<evidence type="ECO:0000313" key="3">
    <source>
        <dbReference type="Proteomes" id="UP000322876"/>
    </source>
</evidence>
<keyword evidence="1" id="KW-1133">Transmembrane helix</keyword>
<feature type="transmembrane region" description="Helical" evidence="1">
    <location>
        <begin position="20"/>
        <end position="36"/>
    </location>
</feature>
<feature type="transmembrane region" description="Helical" evidence="1">
    <location>
        <begin position="64"/>
        <end position="85"/>
    </location>
</feature>
<evidence type="ECO:0000256" key="1">
    <source>
        <dbReference type="SAM" id="Phobius"/>
    </source>
</evidence>
<dbReference type="Proteomes" id="UP000322876">
    <property type="component" value="Unassembled WGS sequence"/>
</dbReference>
<protein>
    <submittedName>
        <fullName evidence="2">Uncharacterized protein</fullName>
    </submittedName>
</protein>
<feature type="transmembrane region" description="Helical" evidence="1">
    <location>
        <begin position="204"/>
        <end position="221"/>
    </location>
</feature>
<dbReference type="EMBL" id="VFJB01000006">
    <property type="protein sequence ID" value="KAA0257657.1"/>
    <property type="molecule type" value="Genomic_DNA"/>
</dbReference>
<evidence type="ECO:0000313" key="2">
    <source>
        <dbReference type="EMBL" id="KAA0257657.1"/>
    </source>
</evidence>
<keyword evidence="1" id="KW-0812">Transmembrane</keyword>
<dbReference type="AlphaFoldDB" id="A0A5A8F2M6"/>
<gene>
    <name evidence="2" type="ORF">FHQ18_07905</name>
</gene>
<reference evidence="2 3" key="1">
    <citation type="submission" date="2019-06" db="EMBL/GenBank/DDBJ databases">
        <title>Genomic insights into carbon and energy metabolism of Deferribacter autotrophicus revealed new metabolic traits in the phylum Deferribacteres.</title>
        <authorList>
            <person name="Slobodkin A.I."/>
            <person name="Slobodkina G.B."/>
            <person name="Allioux M."/>
            <person name="Alain K."/>
            <person name="Jebbar M."/>
            <person name="Shadrin V."/>
            <person name="Kublanov I.V."/>
            <person name="Toshchakov S.V."/>
            <person name="Bonch-Osmolovskaya E.A."/>
        </authorList>
    </citation>
    <scope>NUCLEOTIDE SEQUENCE [LARGE SCALE GENOMIC DNA]</scope>
    <source>
        <strain evidence="2 3">SL50</strain>
    </source>
</reference>
<dbReference type="Gene3D" id="3.40.1380.40">
    <property type="match status" value="1"/>
</dbReference>
<keyword evidence="3" id="KW-1185">Reference proteome</keyword>
<accession>A0A5A8F2M6</accession>
<sequence>MRRYLFIYLAGKTENDKKTYIFAALSGFTMLLFYWWYYHPGFTLIYFVVLIALLFVYKKQRKVIIYSAIIYFIFSNPIYFFYGIFNLFGFIKNYFTISKENVIGFPNILQTITEAQHKPVMEVLRYVMTSPLLTALGLIIFIVIGVLNWRRFLSIVPLFLLGLLSFKSSNRFAMFLAPFAGAGLGVLIDYVYKVGSEKLQDKKVYVGVGALSLFVLMIVFVKNLTAIDYVPRPSINPNIIKSFINMNKKLPQGAIWSWWDYGYAIEDIVGFPVYHDGGSQGSPKTYFIAKSFITDNQSKLYKYVSYFDNYGMDEIKKLIEDNISALEIVKNVDAFDGKPVNENNYLLFTQDMISKFAAFNFIGSYDFKKKQSEKVILALMTCQKVEKNVFFCDGNKIDTNKGIINKKVPLKQFIVTVNGKIAQRKSYSFKKGLNAELIVKDGIIYYMIIGDDKYYNSNFNQIYILGNYDKRLFEEVYNNFPFARVFRVRK</sequence>
<proteinExistence type="predicted"/>
<feature type="transmembrane region" description="Helical" evidence="1">
    <location>
        <begin position="42"/>
        <end position="57"/>
    </location>
</feature>
<name>A0A5A8F2M6_9BACT</name>
<dbReference type="RefSeq" id="WP_149266630.1">
    <property type="nucleotide sequence ID" value="NZ_VFJB01000006.1"/>
</dbReference>
<dbReference type="OrthoDB" id="9796223at2"/>
<organism evidence="2 3">
    <name type="scientific">Deferribacter autotrophicus</name>
    <dbReference type="NCBI Taxonomy" id="500465"/>
    <lineage>
        <taxon>Bacteria</taxon>
        <taxon>Pseudomonadati</taxon>
        <taxon>Deferribacterota</taxon>
        <taxon>Deferribacteres</taxon>
        <taxon>Deferribacterales</taxon>
        <taxon>Deferribacteraceae</taxon>
        <taxon>Deferribacter</taxon>
    </lineage>
</organism>
<feature type="transmembrane region" description="Helical" evidence="1">
    <location>
        <begin position="172"/>
        <end position="192"/>
    </location>
</feature>
<comment type="caution">
    <text evidence="2">The sequence shown here is derived from an EMBL/GenBank/DDBJ whole genome shotgun (WGS) entry which is preliminary data.</text>
</comment>
<feature type="transmembrane region" description="Helical" evidence="1">
    <location>
        <begin position="123"/>
        <end position="144"/>
    </location>
</feature>
<keyword evidence="1" id="KW-0472">Membrane</keyword>